<keyword evidence="1" id="KW-0812">Transmembrane</keyword>
<sequence>MKQTAILSMMLLFFQSPAFGRPPGPDDFAFGTELIPPAGAAIGQVSLPETLYRHVTRSDLGDLRVFNAAGEMVPHMLRQPRPSEGESPDPAELSFFPVYENPKNPEGRLTLQITTDENGAILRTQPRQTGLASDRVSAYLIDATSLDTLPGQLVLDWRQTAESFVVNVSVSGSDDLTRWRSLVPQTTLARLRYGGHALGRHTLSLPPRPARYLRISWPEEAKDARLTKVRAVFSPRKIARQRRYQRIEAVVSPDQAHVYDFDAGGRFYADSVSLRLPERNSLVRGVLKSRKDAAAIWHVRHRGIFYHLTVDDANITSPAISVSPTSDRYWRLETGPDDGGMGEKPPVLELGWLPHELLFLARGKGPFMLAYGSARIGPSAQPVHALLQALDDSKNEALVKAARLGETLRLAGEAVLKPLPPPLPWKEWVLWAVLMTGAGLLGWMAWRLFRQMNPEG</sequence>
<protein>
    <submittedName>
        <fullName evidence="3">DUF3999 domain-containing protein</fullName>
    </submittedName>
</protein>
<dbReference type="EMBL" id="BEXT01000001">
    <property type="protein sequence ID" value="GBC62528.1"/>
    <property type="molecule type" value="Genomic_DNA"/>
</dbReference>
<proteinExistence type="predicted"/>
<evidence type="ECO:0000256" key="1">
    <source>
        <dbReference type="SAM" id="Phobius"/>
    </source>
</evidence>
<name>A0A401FZZ0_9BACT</name>
<accession>A0A401FZZ0</accession>
<gene>
    <name evidence="3" type="ORF">DENIS_3500</name>
</gene>
<organism evidence="3 4">
    <name type="scientific">Desulfonema ishimotonii</name>
    <dbReference type="NCBI Taxonomy" id="45657"/>
    <lineage>
        <taxon>Bacteria</taxon>
        <taxon>Pseudomonadati</taxon>
        <taxon>Thermodesulfobacteriota</taxon>
        <taxon>Desulfobacteria</taxon>
        <taxon>Desulfobacterales</taxon>
        <taxon>Desulfococcaceae</taxon>
        <taxon>Desulfonema</taxon>
    </lineage>
</organism>
<evidence type="ECO:0000256" key="2">
    <source>
        <dbReference type="SAM" id="SignalP"/>
    </source>
</evidence>
<evidence type="ECO:0000313" key="3">
    <source>
        <dbReference type="EMBL" id="GBC62528.1"/>
    </source>
</evidence>
<reference evidence="4" key="2">
    <citation type="submission" date="2019-01" db="EMBL/GenBank/DDBJ databases">
        <title>Genome sequence of Desulfonema ishimotonii strain Tokyo 01.</title>
        <authorList>
            <person name="Fukui M."/>
        </authorList>
    </citation>
    <scope>NUCLEOTIDE SEQUENCE [LARGE SCALE GENOMIC DNA]</scope>
    <source>
        <strain evidence="4">Tokyo 01</strain>
    </source>
</reference>
<reference evidence="4" key="1">
    <citation type="submission" date="2017-11" db="EMBL/GenBank/DDBJ databases">
        <authorList>
            <person name="Watanabe M."/>
            <person name="Kojima H."/>
        </authorList>
    </citation>
    <scope>NUCLEOTIDE SEQUENCE [LARGE SCALE GENOMIC DNA]</scope>
    <source>
        <strain evidence="4">Tokyo 01</strain>
    </source>
</reference>
<comment type="caution">
    <text evidence="3">The sequence shown here is derived from an EMBL/GenBank/DDBJ whole genome shotgun (WGS) entry which is preliminary data.</text>
</comment>
<feature type="chain" id="PRO_5019341305" evidence="2">
    <location>
        <begin position="21"/>
        <end position="456"/>
    </location>
</feature>
<feature type="signal peptide" evidence="2">
    <location>
        <begin position="1"/>
        <end position="20"/>
    </location>
</feature>
<evidence type="ECO:0000313" key="4">
    <source>
        <dbReference type="Proteomes" id="UP000288096"/>
    </source>
</evidence>
<dbReference type="Pfam" id="PF13163">
    <property type="entry name" value="DUF3999"/>
    <property type="match status" value="1"/>
</dbReference>
<dbReference type="Proteomes" id="UP000288096">
    <property type="component" value="Unassembled WGS sequence"/>
</dbReference>
<keyword evidence="1" id="KW-0472">Membrane</keyword>
<feature type="transmembrane region" description="Helical" evidence="1">
    <location>
        <begin position="428"/>
        <end position="449"/>
    </location>
</feature>
<keyword evidence="1" id="KW-1133">Transmembrane helix</keyword>
<dbReference type="AlphaFoldDB" id="A0A401FZZ0"/>
<dbReference type="InterPro" id="IPR025060">
    <property type="entry name" value="DUF3999"/>
</dbReference>
<keyword evidence="4" id="KW-1185">Reference proteome</keyword>
<keyword evidence="2" id="KW-0732">Signal</keyword>